<dbReference type="EMBL" id="JBHSGD010000013">
    <property type="protein sequence ID" value="MFC4653393.1"/>
    <property type="molecule type" value="Genomic_DNA"/>
</dbReference>
<organism evidence="7 8">
    <name type="scientific">Lactococcus nasutitermitis</name>
    <dbReference type="NCBI Taxonomy" id="1652957"/>
    <lineage>
        <taxon>Bacteria</taxon>
        <taxon>Bacillati</taxon>
        <taxon>Bacillota</taxon>
        <taxon>Bacilli</taxon>
        <taxon>Lactobacillales</taxon>
        <taxon>Streptococcaceae</taxon>
        <taxon>Lactococcus</taxon>
    </lineage>
</organism>
<dbReference type="InterPro" id="IPR013783">
    <property type="entry name" value="Ig-like_fold"/>
</dbReference>
<feature type="non-terminal residue" evidence="7">
    <location>
        <position position="236"/>
    </location>
</feature>
<evidence type="ECO:0000313" key="7">
    <source>
        <dbReference type="EMBL" id="MFC4653393.1"/>
    </source>
</evidence>
<reference evidence="8" key="1">
    <citation type="journal article" date="2019" name="Int. J. Syst. Evol. Microbiol.">
        <title>The Global Catalogue of Microorganisms (GCM) 10K type strain sequencing project: providing services to taxonomists for standard genome sequencing and annotation.</title>
        <authorList>
            <consortium name="The Broad Institute Genomics Platform"/>
            <consortium name="The Broad Institute Genome Sequencing Center for Infectious Disease"/>
            <person name="Wu L."/>
            <person name="Ma J."/>
        </authorList>
    </citation>
    <scope>NUCLEOTIDE SEQUENCE [LARGE SCALE GENOMIC DNA]</scope>
    <source>
        <strain evidence="8">CCUG 63287</strain>
    </source>
</reference>
<proteinExistence type="predicted"/>
<sequence>QEAAKGTDPTKADTDGDGLTDDVDPNPTHPDMKFITHFVNDSGDKLSADMVEYSYYKTDYFRLPAVVKGYVVNLAQSTIQLSDANGVYGETLAELAQEKGYTSISQMIADQNEGLRDGSISSTGELFSWYDLTYVYMPDKSALITNDQTINVGESVDTTKLVNTITSADGSAGNLDNVQFDLSKVDVNTPGEYTATVTYVDPVSLSNITATVKITVLDQDTDGDGLNGAEEATKGT</sequence>
<feature type="non-terminal residue" evidence="7">
    <location>
        <position position="1"/>
    </location>
</feature>
<dbReference type="InterPro" id="IPR022038">
    <property type="entry name" value="Ig-like_bact"/>
</dbReference>
<evidence type="ECO:0000256" key="3">
    <source>
        <dbReference type="ARBA" id="ARBA00022729"/>
    </source>
</evidence>
<gene>
    <name evidence="7" type="ORF">ACFO26_10840</name>
</gene>
<feature type="compositionally biased region" description="Acidic residues" evidence="5">
    <location>
        <begin position="15"/>
        <end position="24"/>
    </location>
</feature>
<dbReference type="InterPro" id="IPR059100">
    <property type="entry name" value="TSP3_bac"/>
</dbReference>
<evidence type="ECO:0000256" key="1">
    <source>
        <dbReference type="ARBA" id="ARBA00004613"/>
    </source>
</evidence>
<accession>A0ABV9JHG3</accession>
<dbReference type="RefSeq" id="WP_379862585.1">
    <property type="nucleotide sequence ID" value="NZ_JBHSGD010000013.1"/>
</dbReference>
<keyword evidence="4" id="KW-0106">Calcium</keyword>
<keyword evidence="8" id="KW-1185">Reference proteome</keyword>
<evidence type="ECO:0000256" key="2">
    <source>
        <dbReference type="ARBA" id="ARBA00022525"/>
    </source>
</evidence>
<evidence type="ECO:0000313" key="8">
    <source>
        <dbReference type="Proteomes" id="UP001595987"/>
    </source>
</evidence>
<dbReference type="Pfam" id="PF07523">
    <property type="entry name" value="Big_3"/>
    <property type="match status" value="1"/>
</dbReference>
<evidence type="ECO:0000256" key="5">
    <source>
        <dbReference type="SAM" id="MobiDB-lite"/>
    </source>
</evidence>
<name>A0ABV9JHG3_9LACT</name>
<comment type="subcellular location">
    <subcellularLocation>
        <location evidence="1">Secreted</location>
    </subcellularLocation>
</comment>
<comment type="caution">
    <text evidence="7">The sequence shown here is derived from an EMBL/GenBank/DDBJ whole genome shotgun (WGS) entry which is preliminary data.</text>
</comment>
<dbReference type="Pfam" id="PF18884">
    <property type="entry name" value="TSP3_bac"/>
    <property type="match status" value="2"/>
</dbReference>
<protein>
    <submittedName>
        <fullName evidence="7">Bacterial Ig-like domain-containing protein</fullName>
    </submittedName>
</protein>
<keyword evidence="2" id="KW-0964">Secreted</keyword>
<dbReference type="Proteomes" id="UP001595987">
    <property type="component" value="Unassembled WGS sequence"/>
</dbReference>
<feature type="region of interest" description="Disordered" evidence="5">
    <location>
        <begin position="1"/>
        <end position="27"/>
    </location>
</feature>
<keyword evidence="3" id="KW-0732">Signal</keyword>
<evidence type="ECO:0000259" key="6">
    <source>
        <dbReference type="Pfam" id="PF07523"/>
    </source>
</evidence>
<feature type="domain" description="Ig-like" evidence="6">
    <location>
        <begin position="146"/>
        <end position="213"/>
    </location>
</feature>
<evidence type="ECO:0000256" key="4">
    <source>
        <dbReference type="ARBA" id="ARBA00022837"/>
    </source>
</evidence>
<dbReference type="Gene3D" id="2.60.40.10">
    <property type="entry name" value="Immunoglobulins"/>
    <property type="match status" value="1"/>
</dbReference>